<dbReference type="SUPFAM" id="SSF103511">
    <property type="entry name" value="Chlorophyll a-b binding protein"/>
    <property type="match status" value="1"/>
</dbReference>
<accession>A0A7S9SV57</accession>
<reference evidence="2" key="1">
    <citation type="submission" date="2020-08" db="EMBL/GenBank/DDBJ databases">
        <title>Bridging the membrane lipid divide: bacteria of the FCB group superphylum have the potential to synthesize archaeal ether lipids.</title>
        <authorList>
            <person name="Villanueva L."/>
            <person name="von Meijenfeldt F.A.B."/>
            <person name="Westbye A.B."/>
            <person name="Yadav S."/>
            <person name="Hopmans E.C."/>
            <person name="Dutilh B.E."/>
            <person name="Sinninghe Damste J.S."/>
        </authorList>
    </citation>
    <scope>NUCLEOTIDE SEQUENCE</scope>
    <source>
        <strain evidence="2">NIOZ-UU159</strain>
    </source>
</reference>
<gene>
    <name evidence="2" type="ORF">NIOZUU159_00405</name>
</gene>
<protein>
    <submittedName>
        <fullName evidence="2">Chlorophyll A-B binding protein</fullName>
    </submittedName>
</protein>
<keyword evidence="1" id="KW-1133">Transmembrane helix</keyword>
<feature type="transmembrane region" description="Helical" evidence="1">
    <location>
        <begin position="84"/>
        <end position="107"/>
    </location>
</feature>
<proteinExistence type="predicted"/>
<keyword evidence="1" id="KW-0812">Transmembrane</keyword>
<evidence type="ECO:0000313" key="2">
    <source>
        <dbReference type="EMBL" id="QPI16908.1"/>
    </source>
</evidence>
<dbReference type="InterPro" id="IPR022796">
    <property type="entry name" value="Chloroa_b-bind"/>
</dbReference>
<feature type="transmembrane region" description="Helical" evidence="1">
    <location>
        <begin position="127"/>
        <end position="150"/>
    </location>
</feature>
<keyword evidence="1" id="KW-0472">Membrane</keyword>
<organism evidence="2">
    <name type="scientific">Virus NIOZ-UU159</name>
    <dbReference type="NCBI Taxonomy" id="2763270"/>
    <lineage>
        <taxon>Viruses</taxon>
    </lineage>
</organism>
<dbReference type="Pfam" id="PF00504">
    <property type="entry name" value="Chloroa_b-bind"/>
    <property type="match status" value="1"/>
</dbReference>
<evidence type="ECO:0000256" key="1">
    <source>
        <dbReference type="SAM" id="Phobius"/>
    </source>
</evidence>
<name>A0A7S9SV57_9VIRU</name>
<dbReference type="Gene3D" id="1.10.3460.10">
    <property type="entry name" value="Chlorophyll a/b binding protein domain"/>
    <property type="match status" value="1"/>
</dbReference>
<sequence length="234" mass="27539">MRIRYIVSTILLSLNFTYAFYSHYKIDNAIILKNQPTMSINLNNIKKKTYNKLIRNNKKIPKIVRYFIHHNFSLKESELKHGRIAILAVLGRIFAEVIHPILAIRLYADNLLVNNELVPSFINGGLSRINCIFYILALLYIALIELNHVIEITDISNNKKINISNNFMLKIFNEKKPKEQEKLQIIEINFGRVAMLLSVLFCYYEYTTKMSIINPELLVIYPWFVMFIYILIFT</sequence>
<feature type="transmembrane region" description="Helical" evidence="1">
    <location>
        <begin position="212"/>
        <end position="232"/>
    </location>
</feature>
<dbReference type="EMBL" id="MW030614">
    <property type="protein sequence ID" value="QPI16908.1"/>
    <property type="molecule type" value="Genomic_DNA"/>
</dbReference>